<dbReference type="AlphaFoldDB" id="A0A6S5JP22"/>
<evidence type="ECO:0000313" key="2">
    <source>
        <dbReference type="Proteomes" id="UP000515488"/>
    </source>
</evidence>
<sequence>MSSVANWSYTATATIWRKLEGNDEYGDPINGYDAPVVIMVDYIAGLSAKIGSLGKEVVVKNTFFTEYASANEGDYILIGESTAVDPIVAGADEIRAVTRWGDTLERLVDDWALITGI</sequence>
<proteinExistence type="predicted"/>
<organism evidence="1 2">
    <name type="scientific">Enterobacter cloacae</name>
    <dbReference type="NCBI Taxonomy" id="550"/>
    <lineage>
        <taxon>Bacteria</taxon>
        <taxon>Pseudomonadati</taxon>
        <taxon>Pseudomonadota</taxon>
        <taxon>Gammaproteobacteria</taxon>
        <taxon>Enterobacterales</taxon>
        <taxon>Enterobacteriaceae</taxon>
        <taxon>Enterobacter</taxon>
        <taxon>Enterobacter cloacae complex</taxon>
    </lineage>
</organism>
<dbReference type="RefSeq" id="WP_063216280.1">
    <property type="nucleotide sequence ID" value="NZ_AP022126.1"/>
</dbReference>
<accession>A0A6S5JP22</accession>
<gene>
    <name evidence="1" type="ORF">WP5S18C02_30490</name>
</gene>
<name>A0A6S5JP22_ENTCL</name>
<dbReference type="Proteomes" id="UP000515488">
    <property type="component" value="Chromosome"/>
</dbReference>
<dbReference type="EMBL" id="AP022126">
    <property type="protein sequence ID" value="BBS32843.1"/>
    <property type="molecule type" value="Genomic_DNA"/>
</dbReference>
<reference evidence="1 2" key="1">
    <citation type="submission" date="2019-12" db="EMBL/GenBank/DDBJ databases">
        <title>complete genome sequences of Enterobacter cloacae str. WP5-S18-CRE-02 isolated from wastewater treatment plant effluent.</title>
        <authorList>
            <person name="Sekizuka T."/>
            <person name="Itokawa K."/>
            <person name="Yatsu K."/>
            <person name="Inamine Y."/>
            <person name="Kuroda M."/>
        </authorList>
    </citation>
    <scope>NUCLEOTIDE SEQUENCE [LARGE SCALE GENOMIC DNA]</scope>
    <source>
        <strain evidence="1 2">WP5-S18-CRE-02</strain>
    </source>
</reference>
<evidence type="ECO:0000313" key="1">
    <source>
        <dbReference type="EMBL" id="BBS32843.1"/>
    </source>
</evidence>
<protein>
    <submittedName>
        <fullName evidence="1">Uncharacterized protein</fullName>
    </submittedName>
</protein>